<dbReference type="Pfam" id="PF07977">
    <property type="entry name" value="FabA"/>
    <property type="match status" value="1"/>
</dbReference>
<dbReference type="InterPro" id="IPR010084">
    <property type="entry name" value="FabZ"/>
</dbReference>
<dbReference type="GO" id="GO:0019171">
    <property type="term" value="F:(3R)-hydroxyacyl-[acyl-carrier-protein] dehydratase activity"/>
    <property type="evidence" value="ECO:0007669"/>
    <property type="project" value="UniProtKB-EC"/>
</dbReference>
<dbReference type="GO" id="GO:0006633">
    <property type="term" value="P:fatty acid biosynthetic process"/>
    <property type="evidence" value="ECO:0007669"/>
    <property type="project" value="UniProtKB-UniRule"/>
</dbReference>
<dbReference type="PANTHER" id="PTHR30272:SF1">
    <property type="entry name" value="3-HYDROXYACYL-[ACYL-CARRIER-PROTEIN] DEHYDRATASE"/>
    <property type="match status" value="1"/>
</dbReference>
<evidence type="ECO:0000256" key="9">
    <source>
        <dbReference type="ARBA" id="ARBA00025049"/>
    </source>
</evidence>
<comment type="catalytic activity">
    <reaction evidence="1 10">
        <text>a (3R)-hydroxyacyl-[ACP] = a (2E)-enoyl-[ACP] + H2O</text>
        <dbReference type="Rhea" id="RHEA:13097"/>
        <dbReference type="Rhea" id="RHEA-COMP:9925"/>
        <dbReference type="Rhea" id="RHEA-COMP:9945"/>
        <dbReference type="ChEBI" id="CHEBI:15377"/>
        <dbReference type="ChEBI" id="CHEBI:78784"/>
        <dbReference type="ChEBI" id="CHEBI:78827"/>
        <dbReference type="EC" id="4.2.1.59"/>
    </reaction>
</comment>
<keyword evidence="12" id="KW-1185">Reference proteome</keyword>
<protein>
    <recommendedName>
        <fullName evidence="10">3-hydroxyacyl-[acyl-carrier-protein] dehydratase FabZ</fullName>
        <ecNumber evidence="10">4.2.1.59</ecNumber>
    </recommendedName>
    <alternativeName>
        <fullName evidence="10">(3R)-hydroxymyristoyl-[acyl-carrier-protein] dehydratase</fullName>
        <shortName evidence="10">(3R)-hydroxymyristoyl-ACP dehydrase</shortName>
    </alternativeName>
    <alternativeName>
        <fullName evidence="10">Beta-hydroxyacyl-ACP dehydratase</fullName>
    </alternativeName>
</protein>
<dbReference type="PANTHER" id="PTHR30272">
    <property type="entry name" value="3-HYDROXYACYL-[ACYL-CARRIER-PROTEIN] DEHYDRATASE"/>
    <property type="match status" value="1"/>
</dbReference>
<dbReference type="HAMAP" id="MF_00406">
    <property type="entry name" value="FabZ"/>
    <property type="match status" value="1"/>
</dbReference>
<evidence type="ECO:0000256" key="4">
    <source>
        <dbReference type="ARBA" id="ARBA00022490"/>
    </source>
</evidence>
<keyword evidence="5 10" id="KW-0444">Lipid biosynthesis</keyword>
<dbReference type="NCBIfam" id="NF000582">
    <property type="entry name" value="PRK00006.1"/>
    <property type="match status" value="1"/>
</dbReference>
<dbReference type="Proteomes" id="UP001139006">
    <property type="component" value="Unassembled WGS sequence"/>
</dbReference>
<dbReference type="RefSeq" id="WP_253358902.1">
    <property type="nucleotide sequence ID" value="NZ_JAIULA010000002.1"/>
</dbReference>
<sequence>MKVMDAQEIMDLIPNRYPICYIDYVDEIKPGESIIATKNVTINEGYFEGYFPGNPIMPGSLIIETLAQAASILILKSPEFLGKTAYLGSVKNAEFQQLVRPGDVLKLQITMTKKRANMGIVETSALVDGKKVCTAELMFVVENRTEKI</sequence>
<comment type="function">
    <text evidence="9 10">Involved in unsaturated fatty acids biosynthesis. Catalyzes the dehydration of short chain beta-hydroxyacyl-ACPs and long chain saturated and unsaturated beta-hydroxyacyl-ACPs.</text>
</comment>
<keyword evidence="7 10" id="KW-0443">Lipid metabolism</keyword>
<dbReference type="InterPro" id="IPR029069">
    <property type="entry name" value="HotDog_dom_sf"/>
</dbReference>
<comment type="caution">
    <text evidence="11">The sequence shown here is derived from an EMBL/GenBank/DDBJ whole genome shotgun (WGS) entry which is preliminary data.</text>
</comment>
<keyword evidence="6 10" id="KW-0441">Lipid A biosynthesis</keyword>
<comment type="caution">
    <text evidence="10">Lacks conserved residue(s) required for the propagation of feature annotation.</text>
</comment>
<evidence type="ECO:0000256" key="3">
    <source>
        <dbReference type="ARBA" id="ARBA00009174"/>
    </source>
</evidence>
<organism evidence="11 12">
    <name type="scientific">Ligilactobacillus ubinensis</name>
    <dbReference type="NCBI Taxonomy" id="2876789"/>
    <lineage>
        <taxon>Bacteria</taxon>
        <taxon>Bacillati</taxon>
        <taxon>Bacillota</taxon>
        <taxon>Bacilli</taxon>
        <taxon>Lactobacillales</taxon>
        <taxon>Lactobacillaceae</taxon>
        <taxon>Ligilactobacillus</taxon>
    </lineage>
</organism>
<name>A0A9X2FHV0_9LACO</name>
<evidence type="ECO:0000313" key="11">
    <source>
        <dbReference type="EMBL" id="MCP0886010.1"/>
    </source>
</evidence>
<dbReference type="GO" id="GO:0005737">
    <property type="term" value="C:cytoplasm"/>
    <property type="evidence" value="ECO:0007669"/>
    <property type="project" value="UniProtKB-SubCell"/>
</dbReference>
<dbReference type="InterPro" id="IPR013114">
    <property type="entry name" value="FabA_FabZ"/>
</dbReference>
<reference evidence="11 12" key="1">
    <citation type="journal article" date="2023" name="Int. J. Syst. Evol. Microbiol.">
        <title>Ligilactobacillus ubinensis sp. nov., a novel species isolated from the wild ferment of a durian fruit (Durio zibethinus).</title>
        <authorList>
            <person name="Heng Y.C."/>
            <person name="Menon N."/>
            <person name="Chen B."/>
            <person name="Loo B.Z.L."/>
            <person name="Wong G.W.J."/>
            <person name="Lim A.C.H."/>
            <person name="Silvaraju S."/>
            <person name="Kittelmann S."/>
        </authorList>
    </citation>
    <scope>NUCLEOTIDE SEQUENCE [LARGE SCALE GENOMIC DNA]</scope>
    <source>
        <strain evidence="11 12">WILCCON 0076</strain>
    </source>
</reference>
<dbReference type="GO" id="GO:0009245">
    <property type="term" value="P:lipid A biosynthetic process"/>
    <property type="evidence" value="ECO:0007669"/>
    <property type="project" value="UniProtKB-UniRule"/>
</dbReference>
<evidence type="ECO:0000313" key="12">
    <source>
        <dbReference type="Proteomes" id="UP001139006"/>
    </source>
</evidence>
<evidence type="ECO:0000256" key="10">
    <source>
        <dbReference type="HAMAP-Rule" id="MF_00406"/>
    </source>
</evidence>
<comment type="subcellular location">
    <subcellularLocation>
        <location evidence="2 10">Cytoplasm</location>
    </subcellularLocation>
</comment>
<comment type="similarity">
    <text evidence="3 10">Belongs to the thioester dehydratase family. FabZ subfamily.</text>
</comment>
<keyword evidence="8 10" id="KW-0456">Lyase</keyword>
<dbReference type="FunFam" id="3.10.129.10:FF:000001">
    <property type="entry name" value="3-hydroxyacyl-[acyl-carrier-protein] dehydratase FabZ"/>
    <property type="match status" value="1"/>
</dbReference>
<proteinExistence type="inferred from homology"/>
<evidence type="ECO:0000256" key="8">
    <source>
        <dbReference type="ARBA" id="ARBA00023239"/>
    </source>
</evidence>
<evidence type="ECO:0000256" key="1">
    <source>
        <dbReference type="ARBA" id="ARBA00001055"/>
    </source>
</evidence>
<dbReference type="SUPFAM" id="SSF54637">
    <property type="entry name" value="Thioesterase/thiol ester dehydrase-isomerase"/>
    <property type="match status" value="1"/>
</dbReference>
<dbReference type="AlphaFoldDB" id="A0A9X2FHV0"/>
<dbReference type="EC" id="4.2.1.59" evidence="10"/>
<keyword evidence="4 10" id="KW-0963">Cytoplasm</keyword>
<evidence type="ECO:0000256" key="7">
    <source>
        <dbReference type="ARBA" id="ARBA00023098"/>
    </source>
</evidence>
<evidence type="ECO:0000256" key="2">
    <source>
        <dbReference type="ARBA" id="ARBA00004496"/>
    </source>
</evidence>
<evidence type="ECO:0000256" key="6">
    <source>
        <dbReference type="ARBA" id="ARBA00022556"/>
    </source>
</evidence>
<gene>
    <name evidence="10 11" type="primary">fabZ</name>
    <name evidence="11" type="ORF">LB941_01505</name>
</gene>
<dbReference type="GO" id="GO:0016020">
    <property type="term" value="C:membrane"/>
    <property type="evidence" value="ECO:0007669"/>
    <property type="project" value="GOC"/>
</dbReference>
<dbReference type="Gene3D" id="3.10.129.10">
    <property type="entry name" value="Hotdog Thioesterase"/>
    <property type="match status" value="1"/>
</dbReference>
<dbReference type="EMBL" id="JAIULA010000002">
    <property type="protein sequence ID" value="MCP0886010.1"/>
    <property type="molecule type" value="Genomic_DNA"/>
</dbReference>
<dbReference type="CDD" id="cd01288">
    <property type="entry name" value="FabZ"/>
    <property type="match status" value="1"/>
</dbReference>
<evidence type="ECO:0000256" key="5">
    <source>
        <dbReference type="ARBA" id="ARBA00022516"/>
    </source>
</evidence>
<accession>A0A9X2FHV0</accession>